<feature type="chain" id="PRO_5011537920" evidence="3">
    <location>
        <begin position="21"/>
        <end position="100"/>
    </location>
</feature>
<feature type="signal peptide" evidence="3">
    <location>
        <begin position="1"/>
        <end position="20"/>
    </location>
</feature>
<keyword evidence="2" id="KW-0472">Membrane</keyword>
<dbReference type="Proteomes" id="UP000198611">
    <property type="component" value="Unassembled WGS sequence"/>
</dbReference>
<keyword evidence="6" id="KW-1185">Reference proteome</keyword>
<name>A0A1I1WFY0_9GAMM</name>
<organism evidence="5 6">
    <name type="scientific">Thiohalospira halophila DSM 15071</name>
    <dbReference type="NCBI Taxonomy" id="1123397"/>
    <lineage>
        <taxon>Bacteria</taxon>
        <taxon>Pseudomonadati</taxon>
        <taxon>Pseudomonadota</taxon>
        <taxon>Gammaproteobacteria</taxon>
        <taxon>Thiohalospirales</taxon>
        <taxon>Thiohalospiraceae</taxon>
        <taxon>Thiohalospira</taxon>
    </lineage>
</organism>
<dbReference type="EMBL" id="FOMJ01000014">
    <property type="protein sequence ID" value="SFD94115.1"/>
    <property type="molecule type" value="Genomic_DNA"/>
</dbReference>
<evidence type="ECO:0000256" key="1">
    <source>
        <dbReference type="ARBA" id="ARBA00022729"/>
    </source>
</evidence>
<dbReference type="InterPro" id="IPR007450">
    <property type="entry name" value="BamE_dom"/>
</dbReference>
<dbReference type="Gene3D" id="3.30.1450.10">
    <property type="match status" value="1"/>
</dbReference>
<dbReference type="STRING" id="1123397.SAMN05660831_02644"/>
<keyword evidence="1 3" id="KW-0732">Signal</keyword>
<dbReference type="RefSeq" id="WP_093429249.1">
    <property type="nucleotide sequence ID" value="NZ_FOMJ01000014.1"/>
</dbReference>
<protein>
    <submittedName>
        <fullName evidence="5">Outer membrane protein assembly factor BamE, lipoprotein component of the BamABCDE complex</fullName>
    </submittedName>
</protein>
<evidence type="ECO:0000256" key="3">
    <source>
        <dbReference type="SAM" id="SignalP"/>
    </source>
</evidence>
<dbReference type="InterPro" id="IPR037873">
    <property type="entry name" value="BamE-like"/>
</dbReference>
<accession>A0A1I1WFY0</accession>
<gene>
    <name evidence="5" type="ORF">SAMN05660831_02644</name>
</gene>
<proteinExistence type="predicted"/>
<evidence type="ECO:0000259" key="4">
    <source>
        <dbReference type="Pfam" id="PF04355"/>
    </source>
</evidence>
<evidence type="ECO:0000256" key="2">
    <source>
        <dbReference type="ARBA" id="ARBA00023136"/>
    </source>
</evidence>
<dbReference type="GO" id="GO:0019867">
    <property type="term" value="C:outer membrane"/>
    <property type="evidence" value="ECO:0007669"/>
    <property type="project" value="InterPro"/>
</dbReference>
<dbReference type="OrthoDB" id="5405892at2"/>
<dbReference type="AlphaFoldDB" id="A0A1I1WFY0"/>
<dbReference type="PROSITE" id="PS51257">
    <property type="entry name" value="PROKAR_LIPOPROTEIN"/>
    <property type="match status" value="1"/>
</dbReference>
<sequence>MRRIPTLLAAGGLLALGGCATVGQPFPSDEVEGLTVGETTRAEVRERFGEPWRTGSENGDPTWSYGHYEWSAFGTSDMKDLVIRFDGDGVVRSFTYNTSD</sequence>
<evidence type="ECO:0000313" key="6">
    <source>
        <dbReference type="Proteomes" id="UP000198611"/>
    </source>
</evidence>
<evidence type="ECO:0000313" key="5">
    <source>
        <dbReference type="EMBL" id="SFD94115.1"/>
    </source>
</evidence>
<keyword evidence="5" id="KW-0449">Lipoprotein</keyword>
<reference evidence="5 6" key="1">
    <citation type="submission" date="2016-10" db="EMBL/GenBank/DDBJ databases">
        <authorList>
            <person name="de Groot N.N."/>
        </authorList>
    </citation>
    <scope>NUCLEOTIDE SEQUENCE [LARGE SCALE GENOMIC DNA]</scope>
    <source>
        <strain evidence="5 6">HL3</strain>
    </source>
</reference>
<feature type="domain" description="Outer membrane protein assembly factor BamE" evidence="4">
    <location>
        <begin position="28"/>
        <end position="93"/>
    </location>
</feature>
<dbReference type="Pfam" id="PF04355">
    <property type="entry name" value="BamE"/>
    <property type="match status" value="1"/>
</dbReference>